<feature type="compositionally biased region" description="Low complexity" evidence="4">
    <location>
        <begin position="176"/>
        <end position="189"/>
    </location>
</feature>
<feature type="compositionally biased region" description="Basic and acidic residues" evidence="4">
    <location>
        <begin position="117"/>
        <end position="127"/>
    </location>
</feature>
<dbReference type="AlphaFoldDB" id="A0A433QK32"/>
<dbReference type="PROSITE" id="PS50888">
    <property type="entry name" value="BHLH"/>
    <property type="match status" value="1"/>
</dbReference>
<keyword evidence="1" id="KW-0238">DNA-binding</keyword>
<evidence type="ECO:0000313" key="7">
    <source>
        <dbReference type="Proteomes" id="UP000274822"/>
    </source>
</evidence>
<protein>
    <recommendedName>
        <fullName evidence="5">BHLH domain-containing protein</fullName>
    </recommendedName>
</protein>
<keyword evidence="3" id="KW-0175">Coiled coil</keyword>
<organism evidence="6 7">
    <name type="scientific">Jimgerdemannia flammicorona</name>
    <dbReference type="NCBI Taxonomy" id="994334"/>
    <lineage>
        <taxon>Eukaryota</taxon>
        <taxon>Fungi</taxon>
        <taxon>Fungi incertae sedis</taxon>
        <taxon>Mucoromycota</taxon>
        <taxon>Mucoromycotina</taxon>
        <taxon>Endogonomycetes</taxon>
        <taxon>Endogonales</taxon>
        <taxon>Endogonaceae</taxon>
        <taxon>Jimgerdemannia</taxon>
    </lineage>
</organism>
<sequence length="275" mass="30092">VDFHFPAIHENERRNSYSAPSSPPVPSSSTSSSSTSTNNVLPKLAIEDVDHSQQPLKHLAMISELHASNGSNQPSNHHHISPRLSSRRASMLAAESAAPIITRRASMPAVTLSRHHGGPDGYHDHDPTSPSGAMPMELDKYRSSQPSYLAPHHHGSHPYAYPQDGLAGSQGGPGGAIAPSPGSPGSSKPETPYSRSPELRVSHKLAERKRRKEMKELFDELRDSLPVEKSMKTSKWEILTKAVDYIGGLKQREVDMEKEIESLRREVASLKQGRS</sequence>
<evidence type="ECO:0000256" key="4">
    <source>
        <dbReference type="SAM" id="MobiDB-lite"/>
    </source>
</evidence>
<evidence type="ECO:0000256" key="1">
    <source>
        <dbReference type="ARBA" id="ARBA00023125"/>
    </source>
</evidence>
<keyword evidence="7" id="KW-1185">Reference proteome</keyword>
<dbReference type="GO" id="GO:0003700">
    <property type="term" value="F:DNA-binding transcription factor activity"/>
    <property type="evidence" value="ECO:0007669"/>
    <property type="project" value="TreeGrafter"/>
</dbReference>
<evidence type="ECO:0000256" key="2">
    <source>
        <dbReference type="ARBA" id="ARBA00023242"/>
    </source>
</evidence>
<dbReference type="InterPro" id="IPR036638">
    <property type="entry name" value="HLH_DNA-bd_sf"/>
</dbReference>
<keyword evidence="2" id="KW-0539">Nucleus</keyword>
<name>A0A433QK32_9FUNG</name>
<dbReference type="InterPro" id="IPR011598">
    <property type="entry name" value="bHLH_dom"/>
</dbReference>
<dbReference type="SMART" id="SM00353">
    <property type="entry name" value="HLH"/>
    <property type="match status" value="1"/>
</dbReference>
<comment type="caution">
    <text evidence="6">The sequence shown here is derived from an EMBL/GenBank/DDBJ whole genome shotgun (WGS) entry which is preliminary data.</text>
</comment>
<dbReference type="SUPFAM" id="SSF47459">
    <property type="entry name" value="HLH, helix-loop-helix DNA-binding domain"/>
    <property type="match status" value="1"/>
</dbReference>
<evidence type="ECO:0000256" key="3">
    <source>
        <dbReference type="SAM" id="Coils"/>
    </source>
</evidence>
<evidence type="ECO:0000313" key="6">
    <source>
        <dbReference type="EMBL" id="RUS30114.1"/>
    </source>
</evidence>
<reference evidence="6 7" key="1">
    <citation type="journal article" date="2018" name="New Phytol.">
        <title>Phylogenomics of Endogonaceae and evolution of mycorrhizas within Mucoromycota.</title>
        <authorList>
            <person name="Chang Y."/>
            <person name="Desiro A."/>
            <person name="Na H."/>
            <person name="Sandor L."/>
            <person name="Lipzen A."/>
            <person name="Clum A."/>
            <person name="Barry K."/>
            <person name="Grigoriev I.V."/>
            <person name="Martin F.M."/>
            <person name="Stajich J.E."/>
            <person name="Smith M.E."/>
            <person name="Bonito G."/>
            <person name="Spatafora J.W."/>
        </authorList>
    </citation>
    <scope>NUCLEOTIDE SEQUENCE [LARGE SCALE GENOMIC DNA]</scope>
    <source>
        <strain evidence="6 7">AD002</strain>
    </source>
</reference>
<dbReference type="Proteomes" id="UP000274822">
    <property type="component" value="Unassembled WGS sequence"/>
</dbReference>
<accession>A0A433QK32</accession>
<dbReference type="GO" id="GO:0003677">
    <property type="term" value="F:DNA binding"/>
    <property type="evidence" value="ECO:0007669"/>
    <property type="project" value="UniProtKB-KW"/>
</dbReference>
<feature type="compositionally biased region" description="Low complexity" evidence="4">
    <location>
        <begin position="27"/>
        <end position="37"/>
    </location>
</feature>
<evidence type="ECO:0000259" key="5">
    <source>
        <dbReference type="PROSITE" id="PS50888"/>
    </source>
</evidence>
<feature type="compositionally biased region" description="Polar residues" evidence="4">
    <location>
        <begin position="66"/>
        <end position="75"/>
    </location>
</feature>
<dbReference type="PANTHER" id="PTHR10328:SF15">
    <property type="entry name" value="BHLH TRANSCRIPTION FACTOR"/>
    <property type="match status" value="1"/>
</dbReference>
<dbReference type="GO" id="GO:0045944">
    <property type="term" value="P:positive regulation of transcription by RNA polymerase II"/>
    <property type="evidence" value="ECO:0007669"/>
    <property type="project" value="TreeGrafter"/>
</dbReference>
<dbReference type="Pfam" id="PF00010">
    <property type="entry name" value="HLH"/>
    <property type="match status" value="1"/>
</dbReference>
<dbReference type="Gene3D" id="4.10.280.10">
    <property type="entry name" value="Helix-loop-helix DNA-binding domain"/>
    <property type="match status" value="1"/>
</dbReference>
<proteinExistence type="predicted"/>
<feature type="non-terminal residue" evidence="6">
    <location>
        <position position="1"/>
    </location>
</feature>
<dbReference type="GO" id="GO:0046983">
    <property type="term" value="F:protein dimerization activity"/>
    <property type="evidence" value="ECO:0007669"/>
    <property type="project" value="InterPro"/>
</dbReference>
<feature type="domain" description="BHLH" evidence="5">
    <location>
        <begin position="198"/>
        <end position="249"/>
    </location>
</feature>
<dbReference type="EMBL" id="RBNJ01004257">
    <property type="protein sequence ID" value="RUS30114.1"/>
    <property type="molecule type" value="Genomic_DNA"/>
</dbReference>
<gene>
    <name evidence="6" type="ORF">BC938DRAFT_479833</name>
</gene>
<feature type="region of interest" description="Disordered" evidence="4">
    <location>
        <begin position="1"/>
        <end position="211"/>
    </location>
</feature>
<feature type="coiled-coil region" evidence="3">
    <location>
        <begin position="246"/>
        <end position="273"/>
    </location>
</feature>
<dbReference type="GO" id="GO:0090575">
    <property type="term" value="C:RNA polymerase II transcription regulator complex"/>
    <property type="evidence" value="ECO:0007669"/>
    <property type="project" value="TreeGrafter"/>
</dbReference>
<dbReference type="PANTHER" id="PTHR10328">
    <property type="entry name" value="PROTEIN MAX MYC-ASSOCIATED FACTOR X"/>
    <property type="match status" value="1"/>
</dbReference>
<feature type="compositionally biased region" description="Basic and acidic residues" evidence="4">
    <location>
        <begin position="1"/>
        <end position="15"/>
    </location>
</feature>